<dbReference type="AlphaFoldDB" id="A0A0K9P9N4"/>
<evidence type="ECO:0000256" key="5">
    <source>
        <dbReference type="ARBA" id="ARBA00022729"/>
    </source>
</evidence>
<dbReference type="Gene3D" id="3.30.200.20">
    <property type="entry name" value="Phosphorylase Kinase, domain 1"/>
    <property type="match status" value="1"/>
</dbReference>
<dbReference type="InterPro" id="IPR046959">
    <property type="entry name" value="PRK1-6/SRF4-like"/>
</dbReference>
<comment type="subcellular location">
    <subcellularLocation>
        <location evidence="1">Membrane</location>
        <topology evidence="1">Single-pass membrane protein</topology>
    </subcellularLocation>
</comment>
<keyword evidence="6" id="KW-0677">Repeat</keyword>
<reference evidence="13" key="1">
    <citation type="journal article" date="2016" name="Nature">
        <title>The genome of the seagrass Zostera marina reveals angiosperm adaptation to the sea.</title>
        <authorList>
            <person name="Olsen J.L."/>
            <person name="Rouze P."/>
            <person name="Verhelst B."/>
            <person name="Lin Y.-C."/>
            <person name="Bayer T."/>
            <person name="Collen J."/>
            <person name="Dattolo E."/>
            <person name="De Paoli E."/>
            <person name="Dittami S."/>
            <person name="Maumus F."/>
            <person name="Michel G."/>
            <person name="Kersting A."/>
            <person name="Lauritano C."/>
            <person name="Lohaus R."/>
            <person name="Toepel M."/>
            <person name="Tonon T."/>
            <person name="Vanneste K."/>
            <person name="Amirebrahimi M."/>
            <person name="Brakel J."/>
            <person name="Bostroem C."/>
            <person name="Chovatia M."/>
            <person name="Grimwood J."/>
            <person name="Jenkins J.W."/>
            <person name="Jueterbock A."/>
            <person name="Mraz A."/>
            <person name="Stam W.T."/>
            <person name="Tice H."/>
            <person name="Bornberg-Bauer E."/>
            <person name="Green P.J."/>
            <person name="Pearson G.A."/>
            <person name="Procaccini G."/>
            <person name="Duarte C.M."/>
            <person name="Schmutz J."/>
            <person name="Reusch T.B.H."/>
            <person name="Van de Peer Y."/>
        </authorList>
    </citation>
    <scope>NUCLEOTIDE SEQUENCE [LARGE SCALE GENOMIC DNA]</scope>
    <source>
        <strain evidence="13">cv. Finnish</strain>
    </source>
</reference>
<keyword evidence="13" id="KW-1185">Reference proteome</keyword>
<keyword evidence="7 10" id="KW-1133">Transmembrane helix</keyword>
<evidence type="ECO:0000313" key="13">
    <source>
        <dbReference type="Proteomes" id="UP000036987"/>
    </source>
</evidence>
<keyword evidence="8 10" id="KW-0472">Membrane</keyword>
<dbReference type="Pfam" id="PF13855">
    <property type="entry name" value="LRR_8"/>
    <property type="match status" value="1"/>
</dbReference>
<feature type="region of interest" description="Disordered" evidence="9">
    <location>
        <begin position="640"/>
        <end position="675"/>
    </location>
</feature>
<dbReference type="InterPro" id="IPR001611">
    <property type="entry name" value="Leu-rich_rpt"/>
</dbReference>
<dbReference type="Pfam" id="PF00560">
    <property type="entry name" value="LRR_1"/>
    <property type="match status" value="2"/>
</dbReference>
<dbReference type="PANTHER" id="PTHR48007:SF47">
    <property type="entry name" value="PROTEIN KINASE DOMAIN-CONTAINING PROTEIN"/>
    <property type="match status" value="1"/>
</dbReference>
<keyword evidence="2" id="KW-0597">Phosphoprotein</keyword>
<organism evidence="12 13">
    <name type="scientific">Zostera marina</name>
    <name type="common">Eelgrass</name>
    <dbReference type="NCBI Taxonomy" id="29655"/>
    <lineage>
        <taxon>Eukaryota</taxon>
        <taxon>Viridiplantae</taxon>
        <taxon>Streptophyta</taxon>
        <taxon>Embryophyta</taxon>
        <taxon>Tracheophyta</taxon>
        <taxon>Spermatophyta</taxon>
        <taxon>Magnoliopsida</taxon>
        <taxon>Liliopsida</taxon>
        <taxon>Zosteraceae</taxon>
        <taxon>Zostera</taxon>
    </lineage>
</organism>
<keyword evidence="3" id="KW-0433">Leucine-rich repeat</keyword>
<comment type="caution">
    <text evidence="12">The sequence shown here is derived from an EMBL/GenBank/DDBJ whole genome shotgun (WGS) entry which is preliminary data.</text>
</comment>
<dbReference type="PANTHER" id="PTHR48007">
    <property type="entry name" value="LEUCINE-RICH REPEAT RECEPTOR-LIKE PROTEIN KINASE PXC1"/>
    <property type="match status" value="1"/>
</dbReference>
<feature type="transmembrane region" description="Helical" evidence="10">
    <location>
        <begin position="353"/>
        <end position="375"/>
    </location>
</feature>
<dbReference type="Pfam" id="PF08263">
    <property type="entry name" value="LRRNT_2"/>
    <property type="match status" value="1"/>
</dbReference>
<dbReference type="PROSITE" id="PS51450">
    <property type="entry name" value="LRR"/>
    <property type="match status" value="1"/>
</dbReference>
<evidence type="ECO:0000256" key="2">
    <source>
        <dbReference type="ARBA" id="ARBA00022553"/>
    </source>
</evidence>
<name>A0A0K9P9N4_ZOSMR</name>
<dbReference type="OrthoDB" id="346907at2759"/>
<accession>A0A0K9P9N4</accession>
<proteinExistence type="predicted"/>
<evidence type="ECO:0000256" key="10">
    <source>
        <dbReference type="SAM" id="Phobius"/>
    </source>
</evidence>
<dbReference type="SUPFAM" id="SSF56112">
    <property type="entry name" value="Protein kinase-like (PK-like)"/>
    <property type="match status" value="1"/>
</dbReference>
<dbReference type="FunFam" id="3.80.10.10:FF:000722">
    <property type="entry name" value="Leucine-rich repeat receptor-like protein kinase"/>
    <property type="match status" value="1"/>
</dbReference>
<evidence type="ECO:0000256" key="8">
    <source>
        <dbReference type="ARBA" id="ARBA00023136"/>
    </source>
</evidence>
<evidence type="ECO:0000256" key="3">
    <source>
        <dbReference type="ARBA" id="ARBA00022614"/>
    </source>
</evidence>
<protein>
    <submittedName>
        <fullName evidence="12">Putative LRR receptor-like serine/threonine-protein kinase</fullName>
    </submittedName>
</protein>
<keyword evidence="4 10" id="KW-0812">Transmembrane</keyword>
<evidence type="ECO:0000256" key="7">
    <source>
        <dbReference type="ARBA" id="ARBA00022989"/>
    </source>
</evidence>
<dbReference type="GO" id="GO:0005524">
    <property type="term" value="F:ATP binding"/>
    <property type="evidence" value="ECO:0007669"/>
    <property type="project" value="InterPro"/>
</dbReference>
<keyword evidence="12" id="KW-0418">Kinase</keyword>
<dbReference type="InterPro" id="IPR011009">
    <property type="entry name" value="Kinase-like_dom_sf"/>
</dbReference>
<feature type="region of interest" description="Disordered" evidence="9">
    <location>
        <begin position="434"/>
        <end position="456"/>
    </location>
</feature>
<evidence type="ECO:0000256" key="4">
    <source>
        <dbReference type="ARBA" id="ARBA00022692"/>
    </source>
</evidence>
<dbReference type="Pfam" id="PF00069">
    <property type="entry name" value="Pkinase"/>
    <property type="match status" value="1"/>
</dbReference>
<dbReference type="InterPro" id="IPR000719">
    <property type="entry name" value="Prot_kinase_dom"/>
</dbReference>
<evidence type="ECO:0000256" key="9">
    <source>
        <dbReference type="SAM" id="MobiDB-lite"/>
    </source>
</evidence>
<gene>
    <name evidence="12" type="ORF">ZOSMA_30G00680</name>
</gene>
<evidence type="ECO:0000259" key="11">
    <source>
        <dbReference type="PROSITE" id="PS50011"/>
    </source>
</evidence>
<dbReference type="SUPFAM" id="SSF52058">
    <property type="entry name" value="L domain-like"/>
    <property type="match status" value="1"/>
</dbReference>
<dbReference type="PROSITE" id="PS50011">
    <property type="entry name" value="PROTEIN_KINASE_DOM"/>
    <property type="match status" value="1"/>
</dbReference>
<dbReference type="InterPro" id="IPR032675">
    <property type="entry name" value="LRR_dom_sf"/>
</dbReference>
<keyword evidence="12" id="KW-0675">Receptor</keyword>
<dbReference type="Gene3D" id="1.10.510.10">
    <property type="entry name" value="Transferase(Phosphotransferase) domain 1"/>
    <property type="match status" value="1"/>
</dbReference>
<dbReference type="EMBL" id="LFYR01001011">
    <property type="protein sequence ID" value="KMZ65788.1"/>
    <property type="molecule type" value="Genomic_DNA"/>
</dbReference>
<feature type="domain" description="Protein kinase" evidence="11">
    <location>
        <begin position="483"/>
        <end position="782"/>
    </location>
</feature>
<dbReference type="GO" id="GO:0016020">
    <property type="term" value="C:membrane"/>
    <property type="evidence" value="ECO:0007669"/>
    <property type="project" value="UniProtKB-SubCell"/>
</dbReference>
<dbReference type="OMA" id="KLHLWWR"/>
<feature type="compositionally biased region" description="Low complexity" evidence="9">
    <location>
        <begin position="659"/>
        <end position="675"/>
    </location>
</feature>
<evidence type="ECO:0000313" key="12">
    <source>
        <dbReference type="EMBL" id="KMZ65788.1"/>
    </source>
</evidence>
<dbReference type="InterPro" id="IPR013210">
    <property type="entry name" value="LRR_N_plant-typ"/>
</dbReference>
<keyword evidence="5" id="KW-0732">Signal</keyword>
<evidence type="ECO:0000256" key="6">
    <source>
        <dbReference type="ARBA" id="ARBA00022737"/>
    </source>
</evidence>
<evidence type="ECO:0000256" key="1">
    <source>
        <dbReference type="ARBA" id="ARBA00004167"/>
    </source>
</evidence>
<dbReference type="FunFam" id="3.80.10.10:FF:000627">
    <property type="entry name" value="Probable leucine-rich repeat receptor-like protein kinase At2g33170"/>
    <property type="match status" value="1"/>
</dbReference>
<dbReference type="GO" id="GO:0004672">
    <property type="term" value="F:protein kinase activity"/>
    <property type="evidence" value="ECO:0007669"/>
    <property type="project" value="InterPro"/>
</dbReference>
<sequence length="791" mass="85989">MLVFKPKMAVLLVSLAVGFSWVISTVSLSLDGVLLLNLKYSLLGDPFGVLSSWNYNDQNPCSWNGVVCVVSDGANASVAESRVVGLVLPNCGLLGSIHGDLGFIEHLRDLDLSGNSFNGTLPSFLFNASELRVISLSDNMISGEIPDLFGNLTSLQSVNLSNNAFSGRIPETLAQLPNLTVLSLSNNFLVGSLTSGFRRAEVVDFSFNLVNGSLPESEFGGQELKYLNLSNNRITGKIPASFGSTFRENVTVDLSYNNLSGAIPAVAEAFAVHKSGAFEGNPDLCGELLMNPCSIPSSLYNPSPNASTASGDSHPAFAAMPKSVGGGADVGNVRKANSTEKVERRSRMKASKIAGIVVGDLVGIGLLLLLFLFFYHLKRRRRKRSSSCIQKSENQLQTNEMIVKSPRIGGDIVNHQHESIVKLWTCFCEKPKYGDDTSETSATETETDENSRRQGVNHQVDDKVGVLVTVDGETELELETLLKASAYILGASGSSIVYKAVFADGTAYAVRRIGNDGSTEKVKDFDAQVRSIAKFRHPNLIRIRGFYWGSDEKLLITDFAPNGSLANITYKKLGSSPFHLRWDVRLRIAKGVAKALAYLHDKKTVHGNLKPNNILLNADMEPMLTDLGLDRLTSNGDLTTRPGSSFRHFGSKRSTLSQGSLHEPSPSPLGGSSSSTPYHAPEWLKNLKLTPKCDVYSFGVVLLELLSGTIFDEEELADWNGTAFVAEEQKRVLRLADGAIRGEVVGNEDMVLNFFRLGFSCTCVAPQRRPSMKEAVQVLERFHSPTTTFIN</sequence>
<dbReference type="Proteomes" id="UP000036987">
    <property type="component" value="Unassembled WGS sequence"/>
</dbReference>
<keyword evidence="12" id="KW-0808">Transferase</keyword>
<dbReference type="Gene3D" id="3.80.10.10">
    <property type="entry name" value="Ribonuclease Inhibitor"/>
    <property type="match status" value="2"/>
</dbReference>
<dbReference type="STRING" id="29655.A0A0K9P9N4"/>